<evidence type="ECO:0008006" key="4">
    <source>
        <dbReference type="Google" id="ProtNLM"/>
    </source>
</evidence>
<evidence type="ECO:0000313" key="2">
    <source>
        <dbReference type="EMBL" id="KAK4727032.1"/>
    </source>
</evidence>
<dbReference type="Proteomes" id="UP001311915">
    <property type="component" value="Unassembled WGS sequence"/>
</dbReference>
<proteinExistence type="predicted"/>
<name>A0AAV9LRN9_9SOLN</name>
<dbReference type="AlphaFoldDB" id="A0AAV9LRN9"/>
<accession>A0AAV9LRN9</accession>
<sequence length="120" mass="13362">MKALLTTKMVEGSYVKDHVLNIMSYINELEILGATIDNECQVEMILQTLLDNFQLFCLNYNMNMMDLSLQQTPPSVAYMVDKPIASSSKSAKAQKKKKKSCKVVEPRGARSGVAKPKGKC</sequence>
<feature type="region of interest" description="Disordered" evidence="1">
    <location>
        <begin position="86"/>
        <end position="120"/>
    </location>
</feature>
<feature type="compositionally biased region" description="Basic residues" evidence="1">
    <location>
        <begin position="92"/>
        <end position="101"/>
    </location>
</feature>
<dbReference type="Pfam" id="PF14223">
    <property type="entry name" value="Retrotran_gag_2"/>
    <property type="match status" value="1"/>
</dbReference>
<comment type="caution">
    <text evidence="2">The sequence shown here is derived from an EMBL/GenBank/DDBJ whole genome shotgun (WGS) entry which is preliminary data.</text>
</comment>
<evidence type="ECO:0000313" key="3">
    <source>
        <dbReference type="Proteomes" id="UP001311915"/>
    </source>
</evidence>
<reference evidence="2 3" key="1">
    <citation type="submission" date="2023-10" db="EMBL/GenBank/DDBJ databases">
        <title>Genome-Wide Identification Analysis in wild type Solanum Pinnatisectum Reveals Some Genes Defensing Phytophthora Infestans.</title>
        <authorList>
            <person name="Sun C."/>
        </authorList>
    </citation>
    <scope>NUCLEOTIDE SEQUENCE [LARGE SCALE GENOMIC DNA]</scope>
    <source>
        <strain evidence="2">LQN</strain>
        <tissue evidence="2">Leaf</tissue>
    </source>
</reference>
<keyword evidence="3" id="KW-1185">Reference proteome</keyword>
<gene>
    <name evidence="2" type="ORF">R3W88_031949</name>
</gene>
<evidence type="ECO:0000256" key="1">
    <source>
        <dbReference type="SAM" id="MobiDB-lite"/>
    </source>
</evidence>
<protein>
    <recommendedName>
        <fullName evidence="4">Gag/pol protein</fullName>
    </recommendedName>
</protein>
<organism evidence="2 3">
    <name type="scientific">Solanum pinnatisectum</name>
    <name type="common">tansyleaf nightshade</name>
    <dbReference type="NCBI Taxonomy" id="50273"/>
    <lineage>
        <taxon>Eukaryota</taxon>
        <taxon>Viridiplantae</taxon>
        <taxon>Streptophyta</taxon>
        <taxon>Embryophyta</taxon>
        <taxon>Tracheophyta</taxon>
        <taxon>Spermatophyta</taxon>
        <taxon>Magnoliopsida</taxon>
        <taxon>eudicotyledons</taxon>
        <taxon>Gunneridae</taxon>
        <taxon>Pentapetalae</taxon>
        <taxon>asterids</taxon>
        <taxon>lamiids</taxon>
        <taxon>Solanales</taxon>
        <taxon>Solanaceae</taxon>
        <taxon>Solanoideae</taxon>
        <taxon>Solaneae</taxon>
        <taxon>Solanum</taxon>
    </lineage>
</organism>
<dbReference type="EMBL" id="JAWPEI010000005">
    <property type="protein sequence ID" value="KAK4727032.1"/>
    <property type="molecule type" value="Genomic_DNA"/>
</dbReference>